<reference evidence="4" key="1">
    <citation type="submission" date="2016-10" db="EMBL/GenBank/DDBJ databases">
        <authorList>
            <person name="Benchimol M."/>
            <person name="Almeida L.G."/>
            <person name="Vasconcelos A.T."/>
            <person name="Perreira-Neves A."/>
            <person name="Rosa I.A."/>
            <person name="Tasca T."/>
            <person name="Bogo M.R."/>
            <person name="de Souza W."/>
        </authorList>
    </citation>
    <scope>NUCLEOTIDE SEQUENCE [LARGE SCALE GENOMIC DNA]</scope>
    <source>
        <strain evidence="4">K</strain>
    </source>
</reference>
<keyword evidence="2" id="KW-0663">Pyridoxal phosphate</keyword>
<accession>A0A1J4K7W6</accession>
<dbReference type="GO" id="GO:0008184">
    <property type="term" value="F:glycogen phosphorylase activity"/>
    <property type="evidence" value="ECO:0007669"/>
    <property type="project" value="InterPro"/>
</dbReference>
<keyword evidence="2" id="KW-0119">Carbohydrate metabolism</keyword>
<evidence type="ECO:0000256" key="1">
    <source>
        <dbReference type="ARBA" id="ARBA00006047"/>
    </source>
</evidence>
<dbReference type="Pfam" id="PF00343">
    <property type="entry name" value="Phosphorylase"/>
    <property type="match status" value="1"/>
</dbReference>
<dbReference type="Gene3D" id="3.40.50.2000">
    <property type="entry name" value="Glycogen Phosphorylase B"/>
    <property type="match status" value="1"/>
</dbReference>
<gene>
    <name evidence="4" type="ORF">TRFO_24846</name>
</gene>
<protein>
    <recommendedName>
        <fullName evidence="2">Alpha-1,4 glucan phosphorylase</fullName>
        <ecNumber evidence="2">2.4.1.1</ecNumber>
    </recommendedName>
</protein>
<evidence type="ECO:0000313" key="4">
    <source>
        <dbReference type="EMBL" id="OHT06968.1"/>
    </source>
</evidence>
<dbReference type="GeneID" id="94838679"/>
<dbReference type="RefSeq" id="XP_068360104.1">
    <property type="nucleotide sequence ID" value="XM_068503975.1"/>
</dbReference>
<feature type="compositionally biased region" description="Polar residues" evidence="3">
    <location>
        <begin position="265"/>
        <end position="300"/>
    </location>
</feature>
<dbReference type="VEuPathDB" id="TrichDB:TRFO_24846"/>
<dbReference type="GO" id="GO:0005980">
    <property type="term" value="P:glycogen catabolic process"/>
    <property type="evidence" value="ECO:0007669"/>
    <property type="project" value="TreeGrafter"/>
</dbReference>
<dbReference type="AlphaFoldDB" id="A0A1J4K7W6"/>
<dbReference type="EC" id="2.4.1.1" evidence="2"/>
<feature type="region of interest" description="Disordered" evidence="3">
    <location>
        <begin position="249"/>
        <end position="327"/>
    </location>
</feature>
<dbReference type="GO" id="GO:0005737">
    <property type="term" value="C:cytoplasm"/>
    <property type="evidence" value="ECO:0007669"/>
    <property type="project" value="TreeGrafter"/>
</dbReference>
<dbReference type="InterPro" id="IPR000811">
    <property type="entry name" value="Glyco_trans_35"/>
</dbReference>
<dbReference type="OrthoDB" id="9215500at2759"/>
<comment type="function">
    <text evidence="2">Allosteric enzyme that catalyzes the rate-limiting step in glycogen catabolism, the phosphorolytic cleavage of glycogen to produce glucose-1-phosphate, and plays a central role in maintaining cellular and organismal glucose homeostasis.</text>
</comment>
<dbReference type="GO" id="GO:0030170">
    <property type="term" value="F:pyridoxal phosphate binding"/>
    <property type="evidence" value="ECO:0007669"/>
    <property type="project" value="TreeGrafter"/>
</dbReference>
<sequence length="327" mass="36021">MESSERDQTEMTPRAIIYGGKAAPGYYAAKKLIKLINNVSRVVNNDPTVGDLLKVVFIPNYNVSLAEIIIPAADINEQISTAGTEASGTSNMKFAFNSSLIVGTYDGANIEIGNAIGNENVFFYGATADQVDDLKATNNKRPINAMLKRVFQSIRSVLFGDPSEYECLMYPIEHEDKYLVNYDFPLYVEAQNNIDKAYKNHNKWVKMCITSTANMGNFSSDRTISEYAREIWNIKEYPLPLITPEGTYPSQAIAPSGPGSIGSLRRQQQAAIGSNEAKVNSSKLPSKGSFGSLSRRNQAIPQPQQPQQRKPAANDEEEEGAGIEINF</sequence>
<comment type="cofactor">
    <cofactor evidence="2">
        <name>pyridoxal 5'-phosphate</name>
        <dbReference type="ChEBI" id="CHEBI:597326"/>
    </cofactor>
</comment>
<evidence type="ECO:0000256" key="2">
    <source>
        <dbReference type="RuleBase" id="RU000587"/>
    </source>
</evidence>
<comment type="similarity">
    <text evidence="1 2">Belongs to the glycogen phosphorylase family.</text>
</comment>
<organism evidence="4 5">
    <name type="scientific">Tritrichomonas foetus</name>
    <dbReference type="NCBI Taxonomy" id="1144522"/>
    <lineage>
        <taxon>Eukaryota</taxon>
        <taxon>Metamonada</taxon>
        <taxon>Parabasalia</taxon>
        <taxon>Tritrichomonadida</taxon>
        <taxon>Tritrichomonadidae</taxon>
        <taxon>Tritrichomonas</taxon>
    </lineage>
</organism>
<proteinExistence type="inferred from homology"/>
<keyword evidence="2" id="KW-0808">Transferase</keyword>
<comment type="catalytic activity">
    <reaction evidence="2">
        <text>[(1-&gt;4)-alpha-D-glucosyl](n) + phosphate = [(1-&gt;4)-alpha-D-glucosyl](n-1) + alpha-D-glucose 1-phosphate</text>
        <dbReference type="Rhea" id="RHEA:41732"/>
        <dbReference type="Rhea" id="RHEA-COMP:9584"/>
        <dbReference type="Rhea" id="RHEA-COMP:9586"/>
        <dbReference type="ChEBI" id="CHEBI:15444"/>
        <dbReference type="ChEBI" id="CHEBI:43474"/>
        <dbReference type="ChEBI" id="CHEBI:58601"/>
        <dbReference type="EC" id="2.4.1.1"/>
    </reaction>
</comment>
<dbReference type="PANTHER" id="PTHR11468:SF3">
    <property type="entry name" value="GLYCOGEN PHOSPHORYLASE, LIVER FORM"/>
    <property type="match status" value="1"/>
</dbReference>
<comment type="caution">
    <text evidence="4">The sequence shown here is derived from an EMBL/GenBank/DDBJ whole genome shotgun (WGS) entry which is preliminary data.</text>
</comment>
<dbReference type="PANTHER" id="PTHR11468">
    <property type="entry name" value="GLYCOGEN PHOSPHORYLASE"/>
    <property type="match status" value="1"/>
</dbReference>
<dbReference type="EMBL" id="MLAK01000709">
    <property type="protein sequence ID" value="OHT06968.1"/>
    <property type="molecule type" value="Genomic_DNA"/>
</dbReference>
<dbReference type="SUPFAM" id="SSF53756">
    <property type="entry name" value="UDP-Glycosyltransferase/glycogen phosphorylase"/>
    <property type="match status" value="1"/>
</dbReference>
<evidence type="ECO:0000256" key="3">
    <source>
        <dbReference type="SAM" id="MobiDB-lite"/>
    </source>
</evidence>
<keyword evidence="5" id="KW-1185">Reference proteome</keyword>
<evidence type="ECO:0000313" key="5">
    <source>
        <dbReference type="Proteomes" id="UP000179807"/>
    </source>
</evidence>
<dbReference type="Proteomes" id="UP000179807">
    <property type="component" value="Unassembled WGS sequence"/>
</dbReference>
<keyword evidence="2" id="KW-0328">Glycosyltransferase</keyword>
<name>A0A1J4K7W6_9EUKA</name>